<comment type="caution">
    <text evidence="8">The sequence shown here is derived from an EMBL/GenBank/DDBJ whole genome shotgun (WGS) entry which is preliminary data.</text>
</comment>
<dbReference type="EMBL" id="JAKRYL010000011">
    <property type="protein sequence ID" value="MCL7747810.1"/>
    <property type="molecule type" value="Genomic_DNA"/>
</dbReference>
<keyword evidence="2" id="KW-1003">Cell membrane</keyword>
<dbReference type="InterPro" id="IPR051791">
    <property type="entry name" value="Pra-immunoreactive"/>
</dbReference>
<evidence type="ECO:0000259" key="7">
    <source>
        <dbReference type="Pfam" id="PF06271"/>
    </source>
</evidence>
<feature type="transmembrane region" description="Helical" evidence="6">
    <location>
        <begin position="96"/>
        <end position="114"/>
    </location>
</feature>
<evidence type="ECO:0000256" key="3">
    <source>
        <dbReference type="ARBA" id="ARBA00022692"/>
    </source>
</evidence>
<dbReference type="Proteomes" id="UP001139150">
    <property type="component" value="Unassembled WGS sequence"/>
</dbReference>
<gene>
    <name evidence="8" type="ORF">MF646_11830</name>
</gene>
<feature type="transmembrane region" description="Helical" evidence="6">
    <location>
        <begin position="55"/>
        <end position="76"/>
    </location>
</feature>
<evidence type="ECO:0000313" key="9">
    <source>
        <dbReference type="Proteomes" id="UP001139150"/>
    </source>
</evidence>
<feature type="domain" description="RDD" evidence="7">
    <location>
        <begin position="49"/>
        <end position="177"/>
    </location>
</feature>
<dbReference type="Pfam" id="PF06271">
    <property type="entry name" value="RDD"/>
    <property type="match status" value="1"/>
</dbReference>
<name>A0A9X2CT49_9BACI</name>
<keyword evidence="9" id="KW-1185">Reference proteome</keyword>
<accession>A0A9X2CT49</accession>
<sequence length="191" mass="22043">MSQLVARALPPKRKRIVNSRLRNRKVQDIHSPPEINKDGEKAETSLYFAGFWMRLWAFLLDMITVFSLNGLLVYPLLRLTNVNGLLSLGPFNLETVLSAVIFFLYFAIMTKIYGQTIGKMIMGLRVISLKNDELSWTQIIFREGVGRFIHQSFFLLYAIYVMVAFTTKKQGLHDVIADTCVIHEREEQSHM</sequence>
<keyword evidence="5 6" id="KW-0472">Membrane</keyword>
<evidence type="ECO:0000256" key="6">
    <source>
        <dbReference type="SAM" id="Phobius"/>
    </source>
</evidence>
<comment type="subcellular location">
    <subcellularLocation>
        <location evidence="1">Cell membrane</location>
        <topology evidence="1">Multi-pass membrane protein</topology>
    </subcellularLocation>
</comment>
<dbReference type="InterPro" id="IPR010432">
    <property type="entry name" value="RDD"/>
</dbReference>
<dbReference type="AlphaFoldDB" id="A0A9X2CT49"/>
<feature type="transmembrane region" description="Helical" evidence="6">
    <location>
        <begin position="148"/>
        <end position="165"/>
    </location>
</feature>
<evidence type="ECO:0000256" key="4">
    <source>
        <dbReference type="ARBA" id="ARBA00022989"/>
    </source>
</evidence>
<dbReference type="PANTHER" id="PTHR36115">
    <property type="entry name" value="PROLINE-RICH ANTIGEN HOMOLOG-RELATED"/>
    <property type="match status" value="1"/>
</dbReference>
<dbReference type="RefSeq" id="WP_250096707.1">
    <property type="nucleotide sequence ID" value="NZ_JAKRYL010000011.1"/>
</dbReference>
<keyword evidence="4 6" id="KW-1133">Transmembrane helix</keyword>
<dbReference type="PANTHER" id="PTHR36115:SF9">
    <property type="entry name" value="LMO1584 PROTEIN"/>
    <property type="match status" value="1"/>
</dbReference>
<evidence type="ECO:0000313" key="8">
    <source>
        <dbReference type="EMBL" id="MCL7747810.1"/>
    </source>
</evidence>
<evidence type="ECO:0000256" key="2">
    <source>
        <dbReference type="ARBA" id="ARBA00022475"/>
    </source>
</evidence>
<dbReference type="GO" id="GO:0005886">
    <property type="term" value="C:plasma membrane"/>
    <property type="evidence" value="ECO:0007669"/>
    <property type="project" value="UniProtKB-SubCell"/>
</dbReference>
<evidence type="ECO:0000256" key="5">
    <source>
        <dbReference type="ARBA" id="ARBA00023136"/>
    </source>
</evidence>
<proteinExistence type="predicted"/>
<reference evidence="8" key="1">
    <citation type="submission" date="2022-02" db="EMBL/GenBank/DDBJ databases">
        <title>Halalkalibacter sp. nov. isolated from Lonar Lake, India.</title>
        <authorList>
            <person name="Joshi A."/>
            <person name="Thite S."/>
            <person name="Lodha T."/>
        </authorList>
    </citation>
    <scope>NUCLEOTIDE SEQUENCE</scope>
    <source>
        <strain evidence="8">MEB205</strain>
    </source>
</reference>
<organism evidence="8 9">
    <name type="scientific">Halalkalibacter alkaliphilus</name>
    <dbReference type="NCBI Taxonomy" id="2917993"/>
    <lineage>
        <taxon>Bacteria</taxon>
        <taxon>Bacillati</taxon>
        <taxon>Bacillota</taxon>
        <taxon>Bacilli</taxon>
        <taxon>Bacillales</taxon>
        <taxon>Bacillaceae</taxon>
        <taxon>Halalkalibacter</taxon>
    </lineage>
</organism>
<evidence type="ECO:0000256" key="1">
    <source>
        <dbReference type="ARBA" id="ARBA00004651"/>
    </source>
</evidence>
<protein>
    <submittedName>
        <fullName evidence="8">RDD family protein</fullName>
    </submittedName>
</protein>
<keyword evidence="3 6" id="KW-0812">Transmembrane</keyword>